<dbReference type="Pfam" id="PF02517">
    <property type="entry name" value="Rce1-like"/>
    <property type="match status" value="1"/>
</dbReference>
<keyword evidence="4" id="KW-1185">Reference proteome</keyword>
<keyword evidence="1" id="KW-0472">Membrane</keyword>
<evidence type="ECO:0000313" key="4">
    <source>
        <dbReference type="Proteomes" id="UP000269544"/>
    </source>
</evidence>
<feature type="transmembrane region" description="Helical" evidence="1">
    <location>
        <begin position="236"/>
        <end position="256"/>
    </location>
</feature>
<dbReference type="EMBL" id="LR134523">
    <property type="protein sequence ID" value="VEJ35819.1"/>
    <property type="molecule type" value="Genomic_DNA"/>
</dbReference>
<name>A0A3S4Z3Z5_9FIRM</name>
<feature type="transmembrane region" description="Helical" evidence="1">
    <location>
        <begin position="21"/>
        <end position="40"/>
    </location>
</feature>
<sequence>MDPITETNPTSIRTKKIKYLPLLYVLVACAVVFLATGPVLGRLHPLWGIVATECIAIAVPAFVLRTRLPLYRPKRIGYGEVVVLTLAVFPIILLINGLFLDFLSEYVVLQNRNLEILREQEPLWVQLLTLAAFPAVFEELLFRGVVCEVFSRRNPLGGVVFSAALFALFHFSLQNSLAPFLFGLVLGHIYLHGGLLPSILSHFVYNVASVLLIRLFNEEWITAFSELTRAARLGGAENGITLILILCCVLSLILILRRSRQRPPSGGEKLLRNKEPIPVLLLTILYLIAIFL</sequence>
<feature type="transmembrane region" description="Helical" evidence="1">
    <location>
        <begin position="123"/>
        <end position="142"/>
    </location>
</feature>
<dbReference type="InterPro" id="IPR003675">
    <property type="entry name" value="Rce1/LyrA-like_dom"/>
</dbReference>
<feature type="domain" description="CAAX prenyl protease 2/Lysostaphin resistance protein A-like" evidence="2">
    <location>
        <begin position="123"/>
        <end position="207"/>
    </location>
</feature>
<feature type="transmembrane region" description="Helical" evidence="1">
    <location>
        <begin position="76"/>
        <end position="103"/>
    </location>
</feature>
<keyword evidence="1" id="KW-1133">Transmembrane helix</keyword>
<evidence type="ECO:0000259" key="2">
    <source>
        <dbReference type="Pfam" id="PF02517"/>
    </source>
</evidence>
<dbReference type="GO" id="GO:0080120">
    <property type="term" value="P:CAAX-box protein maturation"/>
    <property type="evidence" value="ECO:0007669"/>
    <property type="project" value="UniProtKB-ARBA"/>
</dbReference>
<dbReference type="Proteomes" id="UP000269544">
    <property type="component" value="Chromosome"/>
</dbReference>
<dbReference type="PANTHER" id="PTHR43592:SF15">
    <property type="entry name" value="CAAX AMINO TERMINAL PROTEASE FAMILY PROTEIN"/>
    <property type="match status" value="1"/>
</dbReference>
<gene>
    <name evidence="3" type="ORF">NCTC13079_01002</name>
</gene>
<evidence type="ECO:0000256" key="1">
    <source>
        <dbReference type="SAM" id="Phobius"/>
    </source>
</evidence>
<feature type="transmembrane region" description="Helical" evidence="1">
    <location>
        <begin position="276"/>
        <end position="291"/>
    </location>
</feature>
<keyword evidence="3" id="KW-0378">Hydrolase</keyword>
<organism evidence="3 4">
    <name type="scientific">Aedoeadaptatus ivorii</name>
    <dbReference type="NCBI Taxonomy" id="54006"/>
    <lineage>
        <taxon>Bacteria</taxon>
        <taxon>Bacillati</taxon>
        <taxon>Bacillota</taxon>
        <taxon>Tissierellia</taxon>
        <taxon>Tissierellales</taxon>
        <taxon>Peptoniphilaceae</taxon>
        <taxon>Aedoeadaptatus</taxon>
    </lineage>
</organism>
<dbReference type="OrthoDB" id="4177129at2"/>
<dbReference type="GO" id="GO:0006508">
    <property type="term" value="P:proteolysis"/>
    <property type="evidence" value="ECO:0007669"/>
    <property type="project" value="UniProtKB-KW"/>
</dbReference>
<protein>
    <submittedName>
        <fullName evidence="3">CAAX amino terminal protease self- immunity</fullName>
    </submittedName>
</protein>
<feature type="transmembrane region" description="Helical" evidence="1">
    <location>
        <begin position="46"/>
        <end position="64"/>
    </location>
</feature>
<dbReference type="AlphaFoldDB" id="A0A3S4Z3Z5"/>
<keyword evidence="1" id="KW-0812">Transmembrane</keyword>
<keyword evidence="3" id="KW-0645">Protease</keyword>
<proteinExistence type="predicted"/>
<accession>A0A3S4Z3Z5</accession>
<dbReference type="PANTHER" id="PTHR43592">
    <property type="entry name" value="CAAX AMINO TERMINAL PROTEASE"/>
    <property type="match status" value="1"/>
</dbReference>
<dbReference type="GO" id="GO:0004175">
    <property type="term" value="F:endopeptidase activity"/>
    <property type="evidence" value="ECO:0007669"/>
    <property type="project" value="UniProtKB-ARBA"/>
</dbReference>
<dbReference type="RefSeq" id="WP_126465576.1">
    <property type="nucleotide sequence ID" value="NZ_LR134523.1"/>
</dbReference>
<dbReference type="KEGG" id="piv:NCTC13079_01002"/>
<feature type="transmembrane region" description="Helical" evidence="1">
    <location>
        <begin position="154"/>
        <end position="171"/>
    </location>
</feature>
<evidence type="ECO:0000313" key="3">
    <source>
        <dbReference type="EMBL" id="VEJ35819.1"/>
    </source>
</evidence>
<reference evidence="3 4" key="1">
    <citation type="submission" date="2018-12" db="EMBL/GenBank/DDBJ databases">
        <authorList>
            <consortium name="Pathogen Informatics"/>
        </authorList>
    </citation>
    <scope>NUCLEOTIDE SEQUENCE [LARGE SCALE GENOMIC DNA]</scope>
    <source>
        <strain evidence="3 4">NCTC13079</strain>
    </source>
</reference>
<feature type="transmembrane region" description="Helical" evidence="1">
    <location>
        <begin position="199"/>
        <end position="216"/>
    </location>
</feature>